<comment type="caution">
    <text evidence="1">The sequence shown here is derived from an EMBL/GenBank/DDBJ whole genome shotgun (WGS) entry which is preliminary data.</text>
</comment>
<name>A0A9E2BJ31_PSYF1</name>
<evidence type="ECO:0000313" key="2">
    <source>
        <dbReference type="Proteomes" id="UP000811545"/>
    </source>
</evidence>
<gene>
    <name evidence="1" type="ORF">DDT42_01926</name>
</gene>
<dbReference type="EMBL" id="QLTW01000285">
    <property type="protein sequence ID" value="MBT9146047.1"/>
    <property type="molecule type" value="Genomic_DNA"/>
</dbReference>
<organism evidence="1 2">
    <name type="scientific">Psychracetigena formicireducens</name>
    <dbReference type="NCBI Taxonomy" id="2986056"/>
    <lineage>
        <taxon>Bacteria</taxon>
        <taxon>Bacillati</taxon>
        <taxon>Candidatus Lithacetigenota</taxon>
        <taxon>Candidatus Psychracetigena</taxon>
    </lineage>
</organism>
<sequence length="517" mass="58860">MNRQQAILKANGQANKRGASIHFGRNNKKITNTAREGWIGRWFDGRKILQGEKDDSHSDILEMFNQDPFVISALSKGYVLIGEYTKPENHKGSEEFIVINIAKSKKGVKNALAYLSKTRSTWFDFEYLSETEGAKTFFHISRTQLKQKLMKLQVGKIENPVFESILGGMAAGAAAGFVGARMAKMKDENEELKKKVRNPESLGYKSAFLNSKGEVKKRFNPEESRENVRLEIWMNGGKGGKGEKNYTYEFTNIETAVRKMVDFVERTGELWDVQIVIKEYGKVKVKGNYVRGEWTIYEGSYWFDMINRKVKNSGLGGRKIMKAKRSMKNPEEIEEYVKMAEEFHGREVNEIVEVEEEENEDLDLAVLGILTELEIVTEDGKDAVEIEFAEDMDEKRYVNVDRGMNKYIRVCTNEKGDQLYFVGGDQDISDDLSQLKKAGCLVQDKTRKVLVGELVSVSYFADKHHLAGPESQKDGAFYIHELGEESGIRPMLVFDKINEKMEIVGGNYNVRDVGIKD</sequence>
<proteinExistence type="predicted"/>
<accession>A0A9E2BJ31</accession>
<reference evidence="1 2" key="1">
    <citation type="journal article" date="2021" name="bioRxiv">
        <title>Unique metabolic strategies in Hadean analogues reveal hints for primordial physiology.</title>
        <authorList>
            <person name="Nobu M.K."/>
            <person name="Nakai R."/>
            <person name="Tamazawa S."/>
            <person name="Mori H."/>
            <person name="Toyoda A."/>
            <person name="Ijiri A."/>
            <person name="Suzuki S."/>
            <person name="Kurokawa K."/>
            <person name="Kamagata Y."/>
            <person name="Tamaki H."/>
        </authorList>
    </citation>
    <scope>NUCLEOTIDE SEQUENCE [LARGE SCALE GENOMIC DNA]</scope>
    <source>
        <strain evidence="1">BS525</strain>
    </source>
</reference>
<dbReference type="Proteomes" id="UP000811545">
    <property type="component" value="Unassembled WGS sequence"/>
</dbReference>
<dbReference type="AlphaFoldDB" id="A0A9E2BJ31"/>
<evidence type="ECO:0000313" key="1">
    <source>
        <dbReference type="EMBL" id="MBT9146047.1"/>
    </source>
</evidence>
<protein>
    <submittedName>
        <fullName evidence="1">Uncharacterized protein</fullName>
    </submittedName>
</protein>